<evidence type="ECO:0000256" key="1">
    <source>
        <dbReference type="SAM" id="SignalP"/>
    </source>
</evidence>
<gene>
    <name evidence="2" type="ORF">F0U83_16135</name>
</gene>
<feature type="signal peptide" evidence="1">
    <location>
        <begin position="1"/>
        <end position="23"/>
    </location>
</feature>
<evidence type="ECO:0000313" key="3">
    <source>
        <dbReference type="Proteomes" id="UP000324760"/>
    </source>
</evidence>
<feature type="chain" id="PRO_5024908446" description="Pilus assembly protein PilP" evidence="1">
    <location>
        <begin position="24"/>
        <end position="199"/>
    </location>
</feature>
<protein>
    <recommendedName>
        <fullName evidence="4">Pilus assembly protein PilP</fullName>
    </recommendedName>
</protein>
<proteinExistence type="predicted"/>
<dbReference type="RefSeq" id="WP_138988065.1">
    <property type="nucleotide sequence ID" value="NZ_CP043869.1"/>
</dbReference>
<keyword evidence="1" id="KW-0732">Signal</keyword>
<accession>A0A5P1RET7</accession>
<dbReference type="KEGG" id="ncu:F0U83_16135"/>
<name>A0A5P1RET7_9GAMM</name>
<sequence>MLLSITKRLLLSVLCTVAFTSFAQESVTLITPAPVLKSTLSGETEATKPQPAYIKRTGAIRLNTSLLLPAGAAPALLSDLEQQQERPSFFQNTLFELRVFDDLGFSVVIDRANYHSEKSVSLLGRLKGGDGVIATLTVTDSSYLGTIRDVKSGLIYRISGDSSTGEGSVSEVDLYAMPPRIHEHETLHINSIKPKKQGS</sequence>
<evidence type="ECO:0008006" key="4">
    <source>
        <dbReference type="Google" id="ProtNLM"/>
    </source>
</evidence>
<dbReference type="AlphaFoldDB" id="A0A5P1RET7"/>
<evidence type="ECO:0000313" key="2">
    <source>
        <dbReference type="EMBL" id="QEQ98117.1"/>
    </source>
</evidence>
<keyword evidence="3" id="KW-1185">Reference proteome</keyword>
<reference evidence="2 3" key="1">
    <citation type="journal article" date="2019" name="Biochem. Eng. J.">
        <title>Metabolic engineering of the marine bacteria Neptunomonas concharum for the production of acetoin and meso-2,3-butanediol from acetate.</title>
        <authorList>
            <person name="Li W."/>
            <person name="Pu N."/>
            <person name="Liu C.-X."/>
            <person name="Yuan Q.-P."/>
            <person name="Li Z.-J."/>
        </authorList>
    </citation>
    <scope>NUCLEOTIDE SEQUENCE [LARGE SCALE GENOMIC DNA]</scope>
    <source>
        <strain evidence="2 3">JCM17730</strain>
    </source>
</reference>
<dbReference type="Proteomes" id="UP000324760">
    <property type="component" value="Chromosome"/>
</dbReference>
<organism evidence="2 3">
    <name type="scientific">Neptunomonas concharum</name>
    <dbReference type="NCBI Taxonomy" id="1031538"/>
    <lineage>
        <taxon>Bacteria</taxon>
        <taxon>Pseudomonadati</taxon>
        <taxon>Pseudomonadota</taxon>
        <taxon>Gammaproteobacteria</taxon>
        <taxon>Oceanospirillales</taxon>
        <taxon>Oceanospirillaceae</taxon>
        <taxon>Neptunomonas</taxon>
    </lineage>
</organism>
<dbReference type="EMBL" id="CP043869">
    <property type="protein sequence ID" value="QEQ98117.1"/>
    <property type="molecule type" value="Genomic_DNA"/>
</dbReference>